<evidence type="ECO:0000313" key="2">
    <source>
        <dbReference type="Proteomes" id="UP000030763"/>
    </source>
</evidence>
<sequence>MPPNPKVCARRGIDSCGHSYPDRLSVPVEIELSHTGPALLLSFGSTMPKKANPCTASWGIDDVSIYLH</sequence>
<protein>
    <submittedName>
        <fullName evidence="1">Conserved Plasmodium protein, related</fullName>
    </submittedName>
</protein>
<proteinExistence type="predicted"/>
<dbReference type="GeneID" id="25335630"/>
<keyword evidence="2" id="KW-1185">Reference proteome</keyword>
<dbReference type="AlphaFoldDB" id="U6M7X5"/>
<evidence type="ECO:0000313" key="1">
    <source>
        <dbReference type="EMBL" id="CDJ58539.1"/>
    </source>
</evidence>
<organism evidence="1 2">
    <name type="scientific">Eimeria maxima</name>
    <name type="common">Coccidian parasite</name>
    <dbReference type="NCBI Taxonomy" id="5804"/>
    <lineage>
        <taxon>Eukaryota</taxon>
        <taxon>Sar</taxon>
        <taxon>Alveolata</taxon>
        <taxon>Apicomplexa</taxon>
        <taxon>Conoidasida</taxon>
        <taxon>Coccidia</taxon>
        <taxon>Eucoccidiorida</taxon>
        <taxon>Eimeriorina</taxon>
        <taxon>Eimeriidae</taxon>
        <taxon>Eimeria</taxon>
    </lineage>
</organism>
<gene>
    <name evidence="1" type="ORF">EMWEY_00016440</name>
</gene>
<dbReference type="Proteomes" id="UP000030763">
    <property type="component" value="Unassembled WGS sequence"/>
</dbReference>
<dbReference type="RefSeq" id="XP_013335185.1">
    <property type="nucleotide sequence ID" value="XM_013479731.1"/>
</dbReference>
<dbReference type="OrthoDB" id="282383at2759"/>
<reference evidence="1" key="2">
    <citation type="submission" date="2013-10" db="EMBL/GenBank/DDBJ databases">
        <authorList>
            <person name="Aslett M."/>
        </authorList>
    </citation>
    <scope>NUCLEOTIDE SEQUENCE [LARGE SCALE GENOMIC DNA]</scope>
    <source>
        <strain evidence="1">Weybridge</strain>
    </source>
</reference>
<accession>U6M7X5</accession>
<reference evidence="1" key="1">
    <citation type="submission" date="2013-10" db="EMBL/GenBank/DDBJ databases">
        <title>Genomic analysis of the causative agents of coccidiosis in chickens.</title>
        <authorList>
            <person name="Reid A.J."/>
            <person name="Blake D."/>
            <person name="Billington K."/>
            <person name="Browne H."/>
            <person name="Dunn M."/>
            <person name="Hung S."/>
            <person name="Kawahara F."/>
            <person name="Miranda-Saavedra D."/>
            <person name="Mourier T."/>
            <person name="Nagra H."/>
            <person name="Otto T.D."/>
            <person name="Rawlings N."/>
            <person name="Sanchez A."/>
            <person name="Sanders M."/>
            <person name="Subramaniam C."/>
            <person name="Tay Y."/>
            <person name="Dear P."/>
            <person name="Doerig C."/>
            <person name="Gruber A."/>
            <person name="Parkinson J."/>
            <person name="Shirley M."/>
            <person name="Wan K.L."/>
            <person name="Berriman M."/>
            <person name="Tomley F."/>
            <person name="Pain A."/>
        </authorList>
    </citation>
    <scope>NUCLEOTIDE SEQUENCE [LARGE SCALE GENOMIC DNA]</scope>
    <source>
        <strain evidence="1">Weybridge</strain>
    </source>
</reference>
<dbReference type="VEuPathDB" id="ToxoDB:EMWEY_00016440"/>
<dbReference type="EMBL" id="HG719714">
    <property type="protein sequence ID" value="CDJ58539.1"/>
    <property type="molecule type" value="Genomic_DNA"/>
</dbReference>
<name>U6M7X5_EIMMA</name>